<name>A0A371CTN1_9APHY</name>
<sequence>MDIAAQRPARRATVCCAGSQSSCNRLQDSKVSSRSSRPATHSFMDSIECRTIGQHTRTVQNLTLSLQAARDTPELSTAVRTQSATTKQATLGPRAHEQFKTSRHGILQRREYNVPTRDRNRTPSRLCTRLLRPQGRPACNDRSPTISLESPPSGRSLVATVEETWTYGGAVSKTRYDARRAQTDRTCTGSASTPACSSRAPELPTARRSASKVIEQAPPSGSGSGGERAMHRRRCMYLKWCSVPRDLALPTSRWRSAELCFAPGPTVAHVRHAARRPFLQHRVRPRTERTVCSRGLEPEDMDAPCTASARRTVARGARPGSGERTVLVLSTTSGP</sequence>
<feature type="region of interest" description="Disordered" evidence="1">
    <location>
        <begin position="134"/>
        <end position="155"/>
    </location>
</feature>
<feature type="compositionally biased region" description="Polar residues" evidence="1">
    <location>
        <begin position="184"/>
        <end position="196"/>
    </location>
</feature>
<gene>
    <name evidence="2" type="ORF">OH76DRAFT_1192753</name>
</gene>
<evidence type="ECO:0000256" key="1">
    <source>
        <dbReference type="SAM" id="MobiDB-lite"/>
    </source>
</evidence>
<dbReference type="EMBL" id="KZ857462">
    <property type="protein sequence ID" value="RDX43630.1"/>
    <property type="molecule type" value="Genomic_DNA"/>
</dbReference>
<dbReference type="AlphaFoldDB" id="A0A371CTN1"/>
<proteinExistence type="predicted"/>
<feature type="region of interest" description="Disordered" evidence="1">
    <location>
        <begin position="184"/>
        <end position="228"/>
    </location>
</feature>
<accession>A0A371CTN1</accession>
<keyword evidence="3" id="KW-1185">Reference proteome</keyword>
<protein>
    <submittedName>
        <fullName evidence="2">Uncharacterized protein</fullName>
    </submittedName>
</protein>
<dbReference type="Proteomes" id="UP000256964">
    <property type="component" value="Unassembled WGS sequence"/>
</dbReference>
<organism evidence="2 3">
    <name type="scientific">Lentinus brumalis</name>
    <dbReference type="NCBI Taxonomy" id="2498619"/>
    <lineage>
        <taxon>Eukaryota</taxon>
        <taxon>Fungi</taxon>
        <taxon>Dikarya</taxon>
        <taxon>Basidiomycota</taxon>
        <taxon>Agaricomycotina</taxon>
        <taxon>Agaricomycetes</taxon>
        <taxon>Polyporales</taxon>
        <taxon>Polyporaceae</taxon>
        <taxon>Lentinus</taxon>
    </lineage>
</organism>
<evidence type="ECO:0000313" key="2">
    <source>
        <dbReference type="EMBL" id="RDX43630.1"/>
    </source>
</evidence>
<reference evidence="2 3" key="1">
    <citation type="journal article" date="2018" name="Biotechnol. Biofuels">
        <title>Integrative visual omics of the white-rot fungus Polyporus brumalis exposes the biotechnological potential of its oxidative enzymes for delignifying raw plant biomass.</title>
        <authorList>
            <person name="Miyauchi S."/>
            <person name="Rancon A."/>
            <person name="Drula E."/>
            <person name="Hage H."/>
            <person name="Chaduli D."/>
            <person name="Favel A."/>
            <person name="Grisel S."/>
            <person name="Henrissat B."/>
            <person name="Herpoel-Gimbert I."/>
            <person name="Ruiz-Duenas F.J."/>
            <person name="Chevret D."/>
            <person name="Hainaut M."/>
            <person name="Lin J."/>
            <person name="Wang M."/>
            <person name="Pangilinan J."/>
            <person name="Lipzen A."/>
            <person name="Lesage-Meessen L."/>
            <person name="Navarro D."/>
            <person name="Riley R."/>
            <person name="Grigoriev I.V."/>
            <person name="Zhou S."/>
            <person name="Raouche S."/>
            <person name="Rosso M.N."/>
        </authorList>
    </citation>
    <scope>NUCLEOTIDE SEQUENCE [LARGE SCALE GENOMIC DNA]</scope>
    <source>
        <strain evidence="2 3">BRFM 1820</strain>
    </source>
</reference>
<evidence type="ECO:0000313" key="3">
    <source>
        <dbReference type="Proteomes" id="UP000256964"/>
    </source>
</evidence>